<dbReference type="GO" id="GO:0005737">
    <property type="term" value="C:cytoplasm"/>
    <property type="evidence" value="ECO:0007669"/>
    <property type="project" value="TreeGrafter"/>
</dbReference>
<dbReference type="Proteomes" id="UP000077154">
    <property type="component" value="Unassembled WGS sequence"/>
</dbReference>
<reference evidence="3" key="1">
    <citation type="submission" date="2016-03" db="EMBL/GenBank/DDBJ databases">
        <title>Updated assembly of Pseudogymnoascus destructans, the fungus causing white-nose syndrome of bats.</title>
        <authorList>
            <person name="Palmer J.M."/>
            <person name="Drees K.P."/>
            <person name="Foster J.T."/>
            <person name="Lindner D.L."/>
        </authorList>
    </citation>
    <scope>NUCLEOTIDE SEQUENCE [LARGE SCALE GENOMIC DNA]</scope>
    <source>
        <strain evidence="3">20631-21</strain>
    </source>
</reference>
<evidence type="ECO:0000313" key="3">
    <source>
        <dbReference type="EMBL" id="OAF56183.1"/>
    </source>
</evidence>
<gene>
    <name evidence="3" type="ORF">VC83_07548</name>
</gene>
<dbReference type="InterPro" id="IPR036869">
    <property type="entry name" value="J_dom_sf"/>
</dbReference>
<evidence type="ECO:0000256" key="1">
    <source>
        <dbReference type="SAM" id="MobiDB-lite"/>
    </source>
</evidence>
<name>A0A177A502_9PEZI</name>
<dbReference type="CDD" id="cd06257">
    <property type="entry name" value="DnaJ"/>
    <property type="match status" value="1"/>
</dbReference>
<dbReference type="GO" id="GO:0051087">
    <property type="term" value="F:protein-folding chaperone binding"/>
    <property type="evidence" value="ECO:0007669"/>
    <property type="project" value="TreeGrafter"/>
</dbReference>
<dbReference type="AlphaFoldDB" id="A0A177A502"/>
<proteinExistence type="predicted"/>
<dbReference type="PANTHER" id="PTHR43948:SF10">
    <property type="entry name" value="MRJ, ISOFORM E"/>
    <property type="match status" value="1"/>
</dbReference>
<dbReference type="GO" id="GO:0051082">
    <property type="term" value="F:unfolded protein binding"/>
    <property type="evidence" value="ECO:0007669"/>
    <property type="project" value="TreeGrafter"/>
</dbReference>
<dbReference type="EMBL" id="KV441405">
    <property type="protein sequence ID" value="OAF56183.1"/>
    <property type="molecule type" value="Genomic_DNA"/>
</dbReference>
<dbReference type="SUPFAM" id="SSF46565">
    <property type="entry name" value="Chaperone J-domain"/>
    <property type="match status" value="1"/>
</dbReference>
<dbReference type="PROSITE" id="PS50076">
    <property type="entry name" value="DNAJ_2"/>
    <property type="match status" value="1"/>
</dbReference>
<dbReference type="eggNOG" id="KOG0712">
    <property type="taxonomic scope" value="Eukaryota"/>
</dbReference>
<evidence type="ECO:0000259" key="2">
    <source>
        <dbReference type="PROSITE" id="PS50076"/>
    </source>
</evidence>
<dbReference type="Gene3D" id="1.10.287.110">
    <property type="entry name" value="DnaJ domain"/>
    <property type="match status" value="1"/>
</dbReference>
<sequence length="384" mass="42332">MNIFTFFCAPAASTFTANRCRHCNEDHGAPQTQGEQQLWPNYGYVVDTETFAVPVVRGVRYVQQPLQQPFQHTQHFHHPAQQPPHPSPQPPTMPHTALYTLLSLPPTAPPSTIKTTYHRLALLTHPDKNPDPDAAERFKALSAAYGILSDPKRRAIYDRYGEVAAGREAAFDEGGDLVVGEEKEGETEGEDAAGDGKKDKGGSPGGGRGRTTVDKPPRPTFEARTPFEEPVVEQSTYEERLLEALRAAHERGIEEEARRAAGRRLYERFWRGVRGHGMWGWTTRGVDDSWGVMGDPMAWRRASVVGGPMEGYRGMYDGGWAAGEVDEGLRERFRRSRAGGEWSPYGGWERGGEGYGRVRSWSEGGGGGFVRVVRGGYGGGNAGY</sequence>
<feature type="domain" description="J" evidence="2">
    <location>
        <begin position="97"/>
        <end position="161"/>
    </location>
</feature>
<dbReference type="GO" id="GO:0005634">
    <property type="term" value="C:nucleus"/>
    <property type="evidence" value="ECO:0007669"/>
    <property type="project" value="TreeGrafter"/>
</dbReference>
<accession>A0A177A502</accession>
<dbReference type="GeneID" id="36290593"/>
<protein>
    <recommendedName>
        <fullName evidence="2">J domain-containing protein</fullName>
    </recommendedName>
</protein>
<dbReference type="InterPro" id="IPR001623">
    <property type="entry name" value="DnaJ_domain"/>
</dbReference>
<dbReference type="RefSeq" id="XP_024321480.1">
    <property type="nucleotide sequence ID" value="XM_024471117.1"/>
</dbReference>
<dbReference type="SMART" id="SM00271">
    <property type="entry name" value="DnaJ"/>
    <property type="match status" value="1"/>
</dbReference>
<dbReference type="PRINTS" id="PR00625">
    <property type="entry name" value="JDOMAIN"/>
</dbReference>
<organism evidence="3">
    <name type="scientific">Pseudogymnoascus destructans</name>
    <dbReference type="NCBI Taxonomy" id="655981"/>
    <lineage>
        <taxon>Eukaryota</taxon>
        <taxon>Fungi</taxon>
        <taxon>Dikarya</taxon>
        <taxon>Ascomycota</taxon>
        <taxon>Pezizomycotina</taxon>
        <taxon>Leotiomycetes</taxon>
        <taxon>Thelebolales</taxon>
        <taxon>Thelebolaceae</taxon>
        <taxon>Pseudogymnoascus</taxon>
    </lineage>
</organism>
<feature type="compositionally biased region" description="Acidic residues" evidence="1">
    <location>
        <begin position="183"/>
        <end position="193"/>
    </location>
</feature>
<dbReference type="VEuPathDB" id="FungiDB:GMDG_02569"/>
<dbReference type="OrthoDB" id="10250354at2759"/>
<dbReference type="GO" id="GO:0044183">
    <property type="term" value="F:protein folding chaperone"/>
    <property type="evidence" value="ECO:0007669"/>
    <property type="project" value="TreeGrafter"/>
</dbReference>
<dbReference type="Pfam" id="PF00226">
    <property type="entry name" value="DnaJ"/>
    <property type="match status" value="1"/>
</dbReference>
<feature type="region of interest" description="Disordered" evidence="1">
    <location>
        <begin position="174"/>
        <end position="224"/>
    </location>
</feature>
<dbReference type="PANTHER" id="PTHR43948">
    <property type="entry name" value="DNAJ HOMOLOG SUBFAMILY B"/>
    <property type="match status" value="1"/>
</dbReference>